<dbReference type="Proteomes" id="UP000224080">
    <property type="component" value="Unassembled WGS sequence"/>
</dbReference>
<name>A0A2B7XP77_9EURO</name>
<proteinExistence type="predicted"/>
<evidence type="ECO:0000313" key="3">
    <source>
        <dbReference type="EMBL" id="PGH10337.1"/>
    </source>
</evidence>
<dbReference type="InterPro" id="IPR043472">
    <property type="entry name" value="Macro_dom-like"/>
</dbReference>
<dbReference type="SUPFAM" id="SSF52949">
    <property type="entry name" value="Macro domain-like"/>
    <property type="match status" value="1"/>
</dbReference>
<dbReference type="EMBL" id="PDNC01000001">
    <property type="protein sequence ID" value="PGH10337.1"/>
    <property type="molecule type" value="Genomic_DNA"/>
</dbReference>
<dbReference type="PANTHER" id="PTHR35596">
    <property type="entry name" value="DUF2263 DOMAIN-CONTAINING PROTEIN"/>
    <property type="match status" value="1"/>
</dbReference>
<feature type="domain" description="Microbial-type PARG catalytic" evidence="2">
    <location>
        <begin position="111"/>
        <end position="204"/>
    </location>
</feature>
<dbReference type="InterPro" id="IPR012664">
    <property type="entry name" value="CHP02452"/>
</dbReference>
<comment type="caution">
    <text evidence="3">The sequence shown here is derived from an EMBL/GenBank/DDBJ whole genome shotgun (WGS) entry which is preliminary data.</text>
</comment>
<gene>
    <name evidence="3" type="ORF">GX51_00094</name>
</gene>
<organism evidence="3 4">
    <name type="scientific">Blastomyces parvus</name>
    <dbReference type="NCBI Taxonomy" id="2060905"/>
    <lineage>
        <taxon>Eukaryota</taxon>
        <taxon>Fungi</taxon>
        <taxon>Dikarya</taxon>
        <taxon>Ascomycota</taxon>
        <taxon>Pezizomycotina</taxon>
        <taxon>Eurotiomycetes</taxon>
        <taxon>Eurotiomycetidae</taxon>
        <taxon>Onygenales</taxon>
        <taxon>Ajellomycetaceae</taxon>
        <taxon>Blastomyces</taxon>
    </lineage>
</organism>
<feature type="compositionally biased region" description="Basic residues" evidence="1">
    <location>
        <begin position="39"/>
        <end position="51"/>
    </location>
</feature>
<protein>
    <recommendedName>
        <fullName evidence="2">Microbial-type PARG catalytic domain-containing protein</fullName>
    </recommendedName>
</protein>
<dbReference type="STRING" id="2060905.A0A2B7XP77"/>
<keyword evidence="4" id="KW-1185">Reference proteome</keyword>
<dbReference type="NCBIfam" id="TIGR02452">
    <property type="entry name" value="TIGR02452 family protein"/>
    <property type="match status" value="1"/>
</dbReference>
<dbReference type="OrthoDB" id="9985428at2759"/>
<dbReference type="Gene3D" id="3.40.220.10">
    <property type="entry name" value="Leucine Aminopeptidase, subunit E, domain 1"/>
    <property type="match status" value="1"/>
</dbReference>
<dbReference type="Pfam" id="PF10021">
    <property type="entry name" value="PARG_cat_microb"/>
    <property type="match status" value="1"/>
</dbReference>
<reference evidence="3 4" key="1">
    <citation type="submission" date="2017-10" db="EMBL/GenBank/DDBJ databases">
        <title>Comparative genomics in systemic dimorphic fungi from Ajellomycetaceae.</title>
        <authorList>
            <person name="Munoz J.F."/>
            <person name="Mcewen J.G."/>
            <person name="Clay O.K."/>
            <person name="Cuomo C.A."/>
        </authorList>
    </citation>
    <scope>NUCLEOTIDE SEQUENCE [LARGE SCALE GENOMIC DNA]</scope>
    <source>
        <strain evidence="3 4">UAMH130</strain>
    </source>
</reference>
<feature type="region of interest" description="Disordered" evidence="1">
    <location>
        <begin position="1"/>
        <end position="58"/>
    </location>
</feature>
<sequence length="352" mass="38084">MSNPARGTLSAASSPRGRGRGHGPQDARGFAGQPSRSRGQNRGRGPGRGRGRGIVPNDRAQLQAISRETETVIPSILNASQNSTLLREGILYQSPRAPPRLDRKFCPGFTGTKIMVLEADTFDAAIQLFKDSSNNKQSSAPVTDVAVLNMASDFVPGGGWLSGAQAQEEALCRRSTLTASLQQHFYPTPSNAVIYSPAVIVFRDCLKHGHGLMDLSDPDSLPLVSVISMAALRRPGVIKGPNSLLKFASPKDRDLTKEKMRVILRLSAWKRHRKLVLGALGCGAFRNPPEEVADCWAEVFSEPEFCGGWWEKVVFAVIDEMGLGAGRHGNKGIFFGRLDGIEIGARWPIFGG</sequence>
<evidence type="ECO:0000313" key="4">
    <source>
        <dbReference type="Proteomes" id="UP000224080"/>
    </source>
</evidence>
<evidence type="ECO:0000259" key="2">
    <source>
        <dbReference type="Pfam" id="PF10021"/>
    </source>
</evidence>
<dbReference type="InterPro" id="IPR019261">
    <property type="entry name" value="PARG_cat_microbial"/>
</dbReference>
<feature type="compositionally biased region" description="Polar residues" evidence="1">
    <location>
        <begin position="1"/>
        <end position="13"/>
    </location>
</feature>
<dbReference type="PANTHER" id="PTHR35596:SF1">
    <property type="entry name" value="MICROBIAL-TYPE PARG CATALYTIC DOMAIN-CONTAINING PROTEIN"/>
    <property type="match status" value="1"/>
</dbReference>
<evidence type="ECO:0000256" key="1">
    <source>
        <dbReference type="SAM" id="MobiDB-lite"/>
    </source>
</evidence>
<accession>A0A2B7XP77</accession>
<dbReference type="AlphaFoldDB" id="A0A2B7XP77"/>